<keyword evidence="10" id="KW-1185">Reference proteome</keyword>
<dbReference type="InterPro" id="IPR009050">
    <property type="entry name" value="Globin-like_sf"/>
</dbReference>
<dbReference type="PANTHER" id="PTHR11442:SF100">
    <property type="entry name" value="HEMOGLOBIN SUBUNIT BETA-1"/>
    <property type="match status" value="1"/>
</dbReference>
<keyword evidence="4 7" id="KW-0561">Oxygen transport</keyword>
<sequence length="162" mass="18281">QKKTPGSLLRNSAKHIYSIYHGWLRPYYSFWGKVDCHKVGGEALARLLCVFPWTQRYFVTFGNLGSADAICHNAKVHAHGEKVLCAIAEGLKHLDNLKAHYAKLGEYHSNKLHVDPANFYRFADVLIITLALHFHEEFTPELQCALEKAFCAVGDALAKGYH</sequence>
<feature type="domain" description="Globin" evidence="8">
    <location>
        <begin position="1"/>
        <end position="162"/>
    </location>
</feature>
<evidence type="ECO:0000256" key="4">
    <source>
        <dbReference type="ARBA" id="ARBA00022621"/>
    </source>
</evidence>
<dbReference type="CDD" id="cd08925">
    <property type="entry name" value="Hb-beta-like"/>
    <property type="match status" value="1"/>
</dbReference>
<evidence type="ECO:0000259" key="8">
    <source>
        <dbReference type="PROSITE" id="PS01033"/>
    </source>
</evidence>
<dbReference type="Gene3D" id="1.10.490.10">
    <property type="entry name" value="Globins"/>
    <property type="match status" value="1"/>
</dbReference>
<evidence type="ECO:0000256" key="1">
    <source>
        <dbReference type="ARBA" id="ARBA00008705"/>
    </source>
</evidence>
<evidence type="ECO:0000313" key="9">
    <source>
        <dbReference type="EMBL" id="CAI9600532.1"/>
    </source>
</evidence>
<proteinExistence type="inferred from homology"/>
<gene>
    <name evidence="9" type="ORF">SPARVUS_LOCUS12779533</name>
</gene>
<dbReference type="PROSITE" id="PS01033">
    <property type="entry name" value="GLOBIN"/>
    <property type="match status" value="1"/>
</dbReference>
<dbReference type="Pfam" id="PF00042">
    <property type="entry name" value="Globin"/>
    <property type="match status" value="1"/>
</dbReference>
<dbReference type="PANTHER" id="PTHR11442">
    <property type="entry name" value="HEMOGLOBIN FAMILY MEMBER"/>
    <property type="match status" value="1"/>
</dbReference>
<keyword evidence="2 7" id="KW-0813">Transport</keyword>
<comment type="similarity">
    <text evidence="1 7">Belongs to the globin family.</text>
</comment>
<evidence type="ECO:0000256" key="3">
    <source>
        <dbReference type="ARBA" id="ARBA00022617"/>
    </source>
</evidence>
<name>A0ABN9FX61_9NEOB</name>
<keyword evidence="6" id="KW-0408">Iron</keyword>
<dbReference type="SUPFAM" id="SSF46458">
    <property type="entry name" value="Globin-like"/>
    <property type="match status" value="1"/>
</dbReference>
<keyword evidence="5" id="KW-0479">Metal-binding</keyword>
<protein>
    <recommendedName>
        <fullName evidence="8">Globin domain-containing protein</fullName>
    </recommendedName>
</protein>
<comment type="caution">
    <text evidence="9">The sequence shown here is derived from an EMBL/GenBank/DDBJ whole genome shotgun (WGS) entry which is preliminary data.</text>
</comment>
<organism evidence="9 10">
    <name type="scientific">Staurois parvus</name>
    <dbReference type="NCBI Taxonomy" id="386267"/>
    <lineage>
        <taxon>Eukaryota</taxon>
        <taxon>Metazoa</taxon>
        <taxon>Chordata</taxon>
        <taxon>Craniata</taxon>
        <taxon>Vertebrata</taxon>
        <taxon>Euteleostomi</taxon>
        <taxon>Amphibia</taxon>
        <taxon>Batrachia</taxon>
        <taxon>Anura</taxon>
        <taxon>Neobatrachia</taxon>
        <taxon>Ranoidea</taxon>
        <taxon>Ranidae</taxon>
        <taxon>Staurois</taxon>
    </lineage>
</organism>
<accession>A0ABN9FX61</accession>
<dbReference type="InterPro" id="IPR000971">
    <property type="entry name" value="Globin"/>
</dbReference>
<keyword evidence="3 7" id="KW-0349">Heme</keyword>
<evidence type="ECO:0000256" key="6">
    <source>
        <dbReference type="ARBA" id="ARBA00023004"/>
    </source>
</evidence>
<evidence type="ECO:0000313" key="10">
    <source>
        <dbReference type="Proteomes" id="UP001162483"/>
    </source>
</evidence>
<dbReference type="Proteomes" id="UP001162483">
    <property type="component" value="Unassembled WGS sequence"/>
</dbReference>
<dbReference type="InterPro" id="IPR012292">
    <property type="entry name" value="Globin/Proto"/>
</dbReference>
<feature type="non-terminal residue" evidence="9">
    <location>
        <position position="1"/>
    </location>
</feature>
<evidence type="ECO:0000256" key="2">
    <source>
        <dbReference type="ARBA" id="ARBA00022448"/>
    </source>
</evidence>
<reference evidence="9" key="1">
    <citation type="submission" date="2023-05" db="EMBL/GenBank/DDBJ databases">
        <authorList>
            <person name="Stuckert A."/>
        </authorList>
    </citation>
    <scope>NUCLEOTIDE SEQUENCE</scope>
</reference>
<dbReference type="InterPro" id="IPR002337">
    <property type="entry name" value="Hemoglobin_b"/>
</dbReference>
<dbReference type="InterPro" id="IPR050056">
    <property type="entry name" value="Hemoglobin_oxygen_transport"/>
</dbReference>
<evidence type="ECO:0000256" key="5">
    <source>
        <dbReference type="ARBA" id="ARBA00022723"/>
    </source>
</evidence>
<dbReference type="EMBL" id="CATNWA010017438">
    <property type="protein sequence ID" value="CAI9600532.1"/>
    <property type="molecule type" value="Genomic_DNA"/>
</dbReference>
<evidence type="ECO:0000256" key="7">
    <source>
        <dbReference type="RuleBase" id="RU000356"/>
    </source>
</evidence>
<dbReference type="PRINTS" id="PR00814">
    <property type="entry name" value="BETAHAEM"/>
</dbReference>